<proteinExistence type="predicted"/>
<accession>A0A4U5NIE9</accession>
<gene>
    <name evidence="1" type="ORF">L596_016175</name>
</gene>
<dbReference type="EMBL" id="AZBU02000004">
    <property type="protein sequence ID" value="TKR82451.1"/>
    <property type="molecule type" value="Genomic_DNA"/>
</dbReference>
<keyword evidence="2" id="KW-1185">Reference proteome</keyword>
<protein>
    <recommendedName>
        <fullName evidence="3">F-box domain-containing protein</fullName>
    </recommendedName>
</protein>
<name>A0A4U5NIE9_STECR</name>
<evidence type="ECO:0000313" key="1">
    <source>
        <dbReference type="EMBL" id="TKR82451.1"/>
    </source>
</evidence>
<organism evidence="1 2">
    <name type="scientific">Steinernema carpocapsae</name>
    <name type="common">Entomopathogenic nematode</name>
    <dbReference type="NCBI Taxonomy" id="34508"/>
    <lineage>
        <taxon>Eukaryota</taxon>
        <taxon>Metazoa</taxon>
        <taxon>Ecdysozoa</taxon>
        <taxon>Nematoda</taxon>
        <taxon>Chromadorea</taxon>
        <taxon>Rhabditida</taxon>
        <taxon>Tylenchina</taxon>
        <taxon>Panagrolaimomorpha</taxon>
        <taxon>Strongyloidoidea</taxon>
        <taxon>Steinernematidae</taxon>
        <taxon>Steinernema</taxon>
    </lineage>
</organism>
<evidence type="ECO:0008006" key="3">
    <source>
        <dbReference type="Google" id="ProtNLM"/>
    </source>
</evidence>
<comment type="caution">
    <text evidence="1">The sequence shown here is derived from an EMBL/GenBank/DDBJ whole genome shotgun (WGS) entry which is preliminary data.</text>
</comment>
<reference evidence="1 2" key="1">
    <citation type="journal article" date="2015" name="Genome Biol.">
        <title>Comparative genomics of Steinernema reveals deeply conserved gene regulatory networks.</title>
        <authorList>
            <person name="Dillman A.R."/>
            <person name="Macchietto M."/>
            <person name="Porter C.F."/>
            <person name="Rogers A."/>
            <person name="Williams B."/>
            <person name="Antoshechkin I."/>
            <person name="Lee M.M."/>
            <person name="Goodwin Z."/>
            <person name="Lu X."/>
            <person name="Lewis E.E."/>
            <person name="Goodrich-Blair H."/>
            <person name="Stock S.P."/>
            <person name="Adams B.J."/>
            <person name="Sternberg P.W."/>
            <person name="Mortazavi A."/>
        </authorList>
    </citation>
    <scope>NUCLEOTIDE SEQUENCE [LARGE SCALE GENOMIC DNA]</scope>
    <source>
        <strain evidence="1 2">ALL</strain>
    </source>
</reference>
<dbReference type="Proteomes" id="UP000298663">
    <property type="component" value="Unassembled WGS sequence"/>
</dbReference>
<dbReference type="AlphaFoldDB" id="A0A4U5NIE9"/>
<evidence type="ECO:0000313" key="2">
    <source>
        <dbReference type="Proteomes" id="UP000298663"/>
    </source>
</evidence>
<sequence>MKRPYEFSPSTGLKRKKQRLATAESKSLRLPEDVLANMFLFLKLPQQLDFASLSRTTLQSYKAHRNAITHFDPCDLKHLARFGGVDFVTTKWCQRVLDTLLETRTGGLRSVDTSAMRCKVVENLCNHVEYLIGLPGHNPNIVKIFASVYTWSLPLYVDWEEIYALAVLAPNLREIVISSDNVLSLYTTHETLSQAKSLDDLIASSKADPVEFENLRMYDETMRTRRINMDPFTHLYAYLKRGFKKLTNLRVVVPEYERQRITKP</sequence>
<reference evidence="1 2" key="2">
    <citation type="journal article" date="2019" name="G3 (Bethesda)">
        <title>Hybrid Assembly of the Genome of the Entomopathogenic Nematode Steinernema carpocapsae Identifies the X-Chromosome.</title>
        <authorList>
            <person name="Serra L."/>
            <person name="Macchietto M."/>
            <person name="Macias-Munoz A."/>
            <person name="McGill C.J."/>
            <person name="Rodriguez I.M."/>
            <person name="Rodriguez B."/>
            <person name="Murad R."/>
            <person name="Mortazavi A."/>
        </authorList>
    </citation>
    <scope>NUCLEOTIDE SEQUENCE [LARGE SCALE GENOMIC DNA]</scope>
    <source>
        <strain evidence="1 2">ALL</strain>
    </source>
</reference>
<dbReference type="OrthoDB" id="10545574at2759"/>